<sequence>MGHQTPTVSVLMPVHSEASFLEVSVNSILAQTVSDFELIIVDDGSIDQTPIILSSLAAKDSRIRLLHNSSRQGISVTLNQAARLACGPLIARMDSDDWAHETRFSLQIGAFHQAANLVLCGSNAAHVDEQMRPLFHTVLPVSDWDIRCAALFENPFAHPSVMMRAEAFHRAGGYNEEFSTTQDYDLWIRLFGQGEVRNLSESLLKMRCHDQSVSTTMHQVQSERTAEVQRDYAKQWIGIYDWHQSRYQNIRGHLYRGPGRPANSVRSGARAVLDSAVLTASVKKCYPERKSGWLQGYILGRCIFSALRRPVDYEKIVGVMGLVSRNPSMSLRGLVQLAHTALKSRLGG</sequence>
<evidence type="ECO:0000256" key="2">
    <source>
        <dbReference type="ARBA" id="ARBA00022676"/>
    </source>
</evidence>
<evidence type="ECO:0000259" key="4">
    <source>
        <dbReference type="Pfam" id="PF00535"/>
    </source>
</evidence>
<dbReference type="EMBL" id="UINC01054870">
    <property type="protein sequence ID" value="SVB73096.1"/>
    <property type="molecule type" value="Genomic_DNA"/>
</dbReference>
<dbReference type="Pfam" id="PF00535">
    <property type="entry name" value="Glycos_transf_2"/>
    <property type="match status" value="1"/>
</dbReference>
<dbReference type="PANTHER" id="PTHR43685:SF5">
    <property type="entry name" value="GLYCOSYLTRANSFERASE EPSE-RELATED"/>
    <property type="match status" value="1"/>
</dbReference>
<keyword evidence="3" id="KW-0808">Transferase</keyword>
<gene>
    <name evidence="5" type="ORF">METZ01_LOCUS225950</name>
</gene>
<dbReference type="InterPro" id="IPR001173">
    <property type="entry name" value="Glyco_trans_2-like"/>
</dbReference>
<evidence type="ECO:0000256" key="3">
    <source>
        <dbReference type="ARBA" id="ARBA00022679"/>
    </source>
</evidence>
<dbReference type="PANTHER" id="PTHR43685">
    <property type="entry name" value="GLYCOSYLTRANSFERASE"/>
    <property type="match status" value="1"/>
</dbReference>
<comment type="similarity">
    <text evidence="1">Belongs to the glycosyltransferase 2 family.</text>
</comment>
<evidence type="ECO:0000256" key="1">
    <source>
        <dbReference type="ARBA" id="ARBA00006739"/>
    </source>
</evidence>
<accession>A0A382GCY0</accession>
<dbReference type="AlphaFoldDB" id="A0A382GCY0"/>
<feature type="domain" description="Glycosyltransferase 2-like" evidence="4">
    <location>
        <begin position="9"/>
        <end position="129"/>
    </location>
</feature>
<protein>
    <recommendedName>
        <fullName evidence="4">Glycosyltransferase 2-like domain-containing protein</fullName>
    </recommendedName>
</protein>
<reference evidence="5" key="1">
    <citation type="submission" date="2018-05" db="EMBL/GenBank/DDBJ databases">
        <authorList>
            <person name="Lanie J.A."/>
            <person name="Ng W.-L."/>
            <person name="Kazmierczak K.M."/>
            <person name="Andrzejewski T.M."/>
            <person name="Davidsen T.M."/>
            <person name="Wayne K.J."/>
            <person name="Tettelin H."/>
            <person name="Glass J.I."/>
            <person name="Rusch D."/>
            <person name="Podicherti R."/>
            <person name="Tsui H.-C.T."/>
            <person name="Winkler M.E."/>
        </authorList>
    </citation>
    <scope>NUCLEOTIDE SEQUENCE</scope>
</reference>
<keyword evidence="2" id="KW-0328">Glycosyltransferase</keyword>
<dbReference type="Gene3D" id="3.90.550.10">
    <property type="entry name" value="Spore Coat Polysaccharide Biosynthesis Protein SpsA, Chain A"/>
    <property type="match status" value="1"/>
</dbReference>
<dbReference type="InterPro" id="IPR050834">
    <property type="entry name" value="Glycosyltransf_2"/>
</dbReference>
<name>A0A382GCY0_9ZZZZ</name>
<evidence type="ECO:0000313" key="5">
    <source>
        <dbReference type="EMBL" id="SVB73096.1"/>
    </source>
</evidence>
<dbReference type="SUPFAM" id="SSF53448">
    <property type="entry name" value="Nucleotide-diphospho-sugar transferases"/>
    <property type="match status" value="1"/>
</dbReference>
<organism evidence="5">
    <name type="scientific">marine metagenome</name>
    <dbReference type="NCBI Taxonomy" id="408172"/>
    <lineage>
        <taxon>unclassified sequences</taxon>
        <taxon>metagenomes</taxon>
        <taxon>ecological metagenomes</taxon>
    </lineage>
</organism>
<proteinExistence type="inferred from homology"/>
<dbReference type="InterPro" id="IPR029044">
    <property type="entry name" value="Nucleotide-diphossugar_trans"/>
</dbReference>
<dbReference type="GO" id="GO:0016757">
    <property type="term" value="F:glycosyltransferase activity"/>
    <property type="evidence" value="ECO:0007669"/>
    <property type="project" value="UniProtKB-KW"/>
</dbReference>